<gene>
    <name evidence="2" type="ORF">JOB18_022976</name>
</gene>
<dbReference type="Proteomes" id="UP000693946">
    <property type="component" value="Linkage Group LG3"/>
</dbReference>
<protein>
    <submittedName>
        <fullName evidence="2">Uncharacterized protein</fullName>
    </submittedName>
</protein>
<evidence type="ECO:0000313" key="3">
    <source>
        <dbReference type="Proteomes" id="UP000693946"/>
    </source>
</evidence>
<evidence type="ECO:0000256" key="1">
    <source>
        <dbReference type="SAM" id="MobiDB-lite"/>
    </source>
</evidence>
<name>A0AAV6QX39_SOLSE</name>
<dbReference type="AlphaFoldDB" id="A0AAV6QX39"/>
<organism evidence="2 3">
    <name type="scientific">Solea senegalensis</name>
    <name type="common">Senegalese sole</name>
    <dbReference type="NCBI Taxonomy" id="28829"/>
    <lineage>
        <taxon>Eukaryota</taxon>
        <taxon>Metazoa</taxon>
        <taxon>Chordata</taxon>
        <taxon>Craniata</taxon>
        <taxon>Vertebrata</taxon>
        <taxon>Euteleostomi</taxon>
        <taxon>Actinopterygii</taxon>
        <taxon>Neopterygii</taxon>
        <taxon>Teleostei</taxon>
        <taxon>Neoteleostei</taxon>
        <taxon>Acanthomorphata</taxon>
        <taxon>Carangaria</taxon>
        <taxon>Pleuronectiformes</taxon>
        <taxon>Pleuronectoidei</taxon>
        <taxon>Soleidae</taxon>
        <taxon>Solea</taxon>
    </lineage>
</organism>
<evidence type="ECO:0000313" key="2">
    <source>
        <dbReference type="EMBL" id="KAG7496666.1"/>
    </source>
</evidence>
<comment type="caution">
    <text evidence="2">The sequence shown here is derived from an EMBL/GenBank/DDBJ whole genome shotgun (WGS) entry which is preliminary data.</text>
</comment>
<reference evidence="2 3" key="1">
    <citation type="journal article" date="2021" name="Sci. Rep.">
        <title>Chromosome anchoring in Senegalese sole (Solea senegalensis) reveals sex-associated markers and genome rearrangements in flatfish.</title>
        <authorList>
            <person name="Guerrero-Cozar I."/>
            <person name="Gomez-Garrido J."/>
            <person name="Berbel C."/>
            <person name="Martinez-Blanch J.F."/>
            <person name="Alioto T."/>
            <person name="Claros M.G."/>
            <person name="Gagnaire P.A."/>
            <person name="Manchado M."/>
        </authorList>
    </citation>
    <scope>NUCLEOTIDE SEQUENCE [LARGE SCALE GENOMIC DNA]</scope>
    <source>
        <strain evidence="2">Sse05_10M</strain>
    </source>
</reference>
<accession>A0AAV6QX39</accession>
<feature type="region of interest" description="Disordered" evidence="1">
    <location>
        <begin position="85"/>
        <end position="111"/>
    </location>
</feature>
<sequence>MRATSAAVQENSRRQSVTARGSFNTVTSAEIIAYRWCGEERRGGTRQRCTPLGGGALPHTPVGRCVESGSSGLPGYGTVELLCSAPAEETTRSGETEPQEPERREQGHECL</sequence>
<keyword evidence="3" id="KW-1185">Reference proteome</keyword>
<dbReference type="EMBL" id="JAGKHQ010000015">
    <property type="protein sequence ID" value="KAG7496666.1"/>
    <property type="molecule type" value="Genomic_DNA"/>
</dbReference>
<feature type="region of interest" description="Disordered" evidence="1">
    <location>
        <begin position="1"/>
        <end position="22"/>
    </location>
</feature>
<feature type="compositionally biased region" description="Basic and acidic residues" evidence="1">
    <location>
        <begin position="89"/>
        <end position="111"/>
    </location>
</feature>
<proteinExistence type="predicted"/>